<dbReference type="GO" id="GO:0005549">
    <property type="term" value="F:odorant binding"/>
    <property type="evidence" value="ECO:0007669"/>
    <property type="project" value="InterPro"/>
</dbReference>
<feature type="transmembrane region" description="Helical" evidence="9">
    <location>
        <begin position="12"/>
        <end position="33"/>
    </location>
</feature>
<evidence type="ECO:0000256" key="6">
    <source>
        <dbReference type="ARBA" id="ARBA00023136"/>
    </source>
</evidence>
<evidence type="ECO:0000256" key="4">
    <source>
        <dbReference type="ARBA" id="ARBA00022725"/>
    </source>
</evidence>
<keyword evidence="7" id="KW-0675">Receptor</keyword>
<protein>
    <recommendedName>
        <fullName evidence="12">Odorant receptor</fullName>
    </recommendedName>
</protein>
<accession>A0A5E4QXR1</accession>
<evidence type="ECO:0000256" key="5">
    <source>
        <dbReference type="ARBA" id="ARBA00022989"/>
    </source>
</evidence>
<keyword evidence="4" id="KW-0552">Olfaction</keyword>
<sequence length="265" mass="31134">MGLYHGIDELDIVYLTESGTYFLIMIYKLLILWSTRTDLPEYHKFLEILREDFLLVCCGSIGISMMFISILQLILWYSTGLATEQSKRPLIFPFWAFKTDFVMMKTQILWVREIATKADMVIWSVEDLLKGVHPATKQNERYFSALIKYRMRKIVQMHQSMLDLLRYYAKVYTKFLMFEQKVCAPVVCLSAYCITKVSSICFACWNTPFWNANPIIRPYLVLIMQRSLRPLPIKTPGFEEVSLQTFSNKMASAYSFYNMLRQANI</sequence>
<organism evidence="10 11">
    <name type="scientific">Leptidea sinapis</name>
    <dbReference type="NCBI Taxonomy" id="189913"/>
    <lineage>
        <taxon>Eukaryota</taxon>
        <taxon>Metazoa</taxon>
        <taxon>Ecdysozoa</taxon>
        <taxon>Arthropoda</taxon>
        <taxon>Hexapoda</taxon>
        <taxon>Insecta</taxon>
        <taxon>Pterygota</taxon>
        <taxon>Neoptera</taxon>
        <taxon>Endopterygota</taxon>
        <taxon>Lepidoptera</taxon>
        <taxon>Glossata</taxon>
        <taxon>Ditrysia</taxon>
        <taxon>Papilionoidea</taxon>
        <taxon>Pieridae</taxon>
        <taxon>Dismorphiinae</taxon>
        <taxon>Leptidea</taxon>
    </lineage>
</organism>
<comment type="subcellular location">
    <subcellularLocation>
        <location evidence="1">Membrane</location>
        <topology evidence="1">Multi-pass membrane protein</topology>
    </subcellularLocation>
</comment>
<dbReference type="GO" id="GO:0004984">
    <property type="term" value="F:olfactory receptor activity"/>
    <property type="evidence" value="ECO:0007669"/>
    <property type="project" value="InterPro"/>
</dbReference>
<name>A0A5E4QXR1_9NEOP</name>
<keyword evidence="3 9" id="KW-0812">Transmembrane</keyword>
<evidence type="ECO:0008006" key="12">
    <source>
        <dbReference type="Google" id="ProtNLM"/>
    </source>
</evidence>
<dbReference type="GO" id="GO:0007165">
    <property type="term" value="P:signal transduction"/>
    <property type="evidence" value="ECO:0007669"/>
    <property type="project" value="UniProtKB-KW"/>
</dbReference>
<evidence type="ECO:0000256" key="3">
    <source>
        <dbReference type="ARBA" id="ARBA00022692"/>
    </source>
</evidence>
<dbReference type="Proteomes" id="UP000324832">
    <property type="component" value="Unassembled WGS sequence"/>
</dbReference>
<keyword evidence="2" id="KW-0716">Sensory transduction</keyword>
<evidence type="ECO:0000313" key="10">
    <source>
        <dbReference type="EMBL" id="VVD03002.1"/>
    </source>
</evidence>
<feature type="non-terminal residue" evidence="10">
    <location>
        <position position="265"/>
    </location>
</feature>
<keyword evidence="6 9" id="KW-0472">Membrane</keyword>
<evidence type="ECO:0000256" key="1">
    <source>
        <dbReference type="ARBA" id="ARBA00004141"/>
    </source>
</evidence>
<reference evidence="10 11" key="1">
    <citation type="submission" date="2017-07" db="EMBL/GenBank/DDBJ databases">
        <authorList>
            <person name="Talla V."/>
            <person name="Backstrom N."/>
        </authorList>
    </citation>
    <scope>NUCLEOTIDE SEQUENCE [LARGE SCALE GENOMIC DNA]</scope>
</reference>
<dbReference type="InterPro" id="IPR004117">
    <property type="entry name" value="7tm6_olfct_rcpt"/>
</dbReference>
<gene>
    <name evidence="10" type="ORF">LSINAPIS_LOCUS13097</name>
</gene>
<dbReference type="Pfam" id="PF02949">
    <property type="entry name" value="7tm_6"/>
    <property type="match status" value="1"/>
</dbReference>
<dbReference type="EMBL" id="FZQP02006554">
    <property type="protein sequence ID" value="VVD03002.1"/>
    <property type="molecule type" value="Genomic_DNA"/>
</dbReference>
<evidence type="ECO:0000256" key="2">
    <source>
        <dbReference type="ARBA" id="ARBA00022606"/>
    </source>
</evidence>
<evidence type="ECO:0000256" key="7">
    <source>
        <dbReference type="ARBA" id="ARBA00023170"/>
    </source>
</evidence>
<keyword evidence="8" id="KW-0807">Transducer</keyword>
<keyword evidence="11" id="KW-1185">Reference proteome</keyword>
<keyword evidence="5 9" id="KW-1133">Transmembrane helix</keyword>
<proteinExistence type="predicted"/>
<evidence type="ECO:0000313" key="11">
    <source>
        <dbReference type="Proteomes" id="UP000324832"/>
    </source>
</evidence>
<evidence type="ECO:0000256" key="9">
    <source>
        <dbReference type="SAM" id="Phobius"/>
    </source>
</evidence>
<feature type="transmembrane region" description="Helical" evidence="9">
    <location>
        <begin position="53"/>
        <end position="77"/>
    </location>
</feature>
<dbReference type="AlphaFoldDB" id="A0A5E4QXR1"/>
<evidence type="ECO:0000256" key="8">
    <source>
        <dbReference type="ARBA" id="ARBA00023224"/>
    </source>
</evidence>
<dbReference type="GO" id="GO:0016020">
    <property type="term" value="C:membrane"/>
    <property type="evidence" value="ECO:0007669"/>
    <property type="project" value="UniProtKB-SubCell"/>
</dbReference>